<proteinExistence type="predicted"/>
<reference evidence="1 2" key="1">
    <citation type="submission" date="2021-01" db="EMBL/GenBank/DDBJ databases">
        <title>Identification of strong promoters based on the transcriptome of Brevibacillus choshinensis.</title>
        <authorList>
            <person name="Yao D."/>
            <person name="Zhang K."/>
            <person name="Wu J."/>
        </authorList>
    </citation>
    <scope>NUCLEOTIDE SEQUENCE [LARGE SCALE GENOMIC DNA]</scope>
    <source>
        <strain evidence="1 2">HPD31-SP3</strain>
    </source>
</reference>
<protein>
    <recommendedName>
        <fullName evidence="3">Bh protein</fullName>
    </recommendedName>
</protein>
<dbReference type="RefSeq" id="WP_203357213.1">
    <property type="nucleotide sequence ID" value="NZ_CP069127.1"/>
</dbReference>
<evidence type="ECO:0000313" key="2">
    <source>
        <dbReference type="Proteomes" id="UP000596248"/>
    </source>
</evidence>
<accession>A0ABX7FWR3</accession>
<keyword evidence="2" id="KW-1185">Reference proteome</keyword>
<evidence type="ECO:0008006" key="3">
    <source>
        <dbReference type="Google" id="ProtNLM"/>
    </source>
</evidence>
<organism evidence="1 2">
    <name type="scientific">Brevibacillus choshinensis</name>
    <dbReference type="NCBI Taxonomy" id="54911"/>
    <lineage>
        <taxon>Bacteria</taxon>
        <taxon>Bacillati</taxon>
        <taxon>Bacillota</taxon>
        <taxon>Bacilli</taxon>
        <taxon>Bacillales</taxon>
        <taxon>Paenibacillaceae</taxon>
        <taxon>Brevibacillus</taxon>
    </lineage>
</organism>
<name>A0ABX7FWR3_BRECH</name>
<dbReference type="EMBL" id="CP069127">
    <property type="protein sequence ID" value="QRG70239.1"/>
    <property type="molecule type" value="Genomic_DNA"/>
</dbReference>
<dbReference type="Proteomes" id="UP000596248">
    <property type="component" value="Chromosome"/>
</dbReference>
<gene>
    <name evidence="1" type="ORF">JNE38_14640</name>
</gene>
<evidence type="ECO:0000313" key="1">
    <source>
        <dbReference type="EMBL" id="QRG70239.1"/>
    </source>
</evidence>
<sequence length="107" mass="13019">MKEDRMRATLFCDKCMDDTVHEVTYVDNILYQIRCVACDKSHSRGSEIQRELYLNYMERVFSKPKRFKNEAGDNLPHFLFSLPYRVMSKPFRTYKEIKDMFLYKRKI</sequence>